<dbReference type="InterPro" id="IPR050109">
    <property type="entry name" value="HTH-type_TetR-like_transc_reg"/>
</dbReference>
<dbReference type="InterPro" id="IPR023772">
    <property type="entry name" value="DNA-bd_HTH_TetR-type_CS"/>
</dbReference>
<accession>U3GZL6</accession>
<proteinExistence type="predicted"/>
<dbReference type="OrthoDB" id="3819648at2"/>
<evidence type="ECO:0000259" key="5">
    <source>
        <dbReference type="PROSITE" id="PS50977"/>
    </source>
</evidence>
<keyword evidence="3" id="KW-0804">Transcription</keyword>
<dbReference type="SUPFAM" id="SSF48498">
    <property type="entry name" value="Tetracyclin repressor-like, C-terminal domain"/>
    <property type="match status" value="1"/>
</dbReference>
<dbReference type="PANTHER" id="PTHR30055">
    <property type="entry name" value="HTH-TYPE TRANSCRIPTIONAL REGULATOR RUTR"/>
    <property type="match status" value="1"/>
</dbReference>
<evidence type="ECO:0000313" key="6">
    <source>
        <dbReference type="EMBL" id="AGU15382.1"/>
    </source>
</evidence>
<dbReference type="InterPro" id="IPR036271">
    <property type="entry name" value="Tet_transcr_reg_TetR-rel_C_sf"/>
</dbReference>
<name>U3GZL6_9CORY</name>
<dbReference type="PRINTS" id="PR00455">
    <property type="entry name" value="HTHTETR"/>
</dbReference>
<dbReference type="InterPro" id="IPR001647">
    <property type="entry name" value="HTH_TetR"/>
</dbReference>
<feature type="domain" description="HTH tetR-type" evidence="5">
    <location>
        <begin position="6"/>
        <end position="66"/>
    </location>
</feature>
<dbReference type="EMBL" id="CP006365">
    <property type="protein sequence ID" value="AGU15382.1"/>
    <property type="molecule type" value="Genomic_DNA"/>
</dbReference>
<organism evidence="6 7">
    <name type="scientific">Corynebacterium argentoratense DSM 44202</name>
    <dbReference type="NCBI Taxonomy" id="1348662"/>
    <lineage>
        <taxon>Bacteria</taxon>
        <taxon>Bacillati</taxon>
        <taxon>Actinomycetota</taxon>
        <taxon>Actinomycetes</taxon>
        <taxon>Mycobacteriales</taxon>
        <taxon>Corynebacteriaceae</taxon>
        <taxon>Corynebacterium</taxon>
    </lineage>
</organism>
<dbReference type="GO" id="GO:0003700">
    <property type="term" value="F:DNA-binding transcription factor activity"/>
    <property type="evidence" value="ECO:0007669"/>
    <property type="project" value="TreeGrafter"/>
</dbReference>
<dbReference type="KEGG" id="caz:CARG_06290"/>
<dbReference type="Gene3D" id="1.10.10.60">
    <property type="entry name" value="Homeodomain-like"/>
    <property type="match status" value="1"/>
</dbReference>
<evidence type="ECO:0000256" key="1">
    <source>
        <dbReference type="ARBA" id="ARBA00023015"/>
    </source>
</evidence>
<dbReference type="eggNOG" id="COG1309">
    <property type="taxonomic scope" value="Bacteria"/>
</dbReference>
<dbReference type="SUPFAM" id="SSF46689">
    <property type="entry name" value="Homeodomain-like"/>
    <property type="match status" value="1"/>
</dbReference>
<evidence type="ECO:0000256" key="3">
    <source>
        <dbReference type="ARBA" id="ARBA00023163"/>
    </source>
</evidence>
<dbReference type="RefSeq" id="WP_020976540.1">
    <property type="nucleotide sequence ID" value="NC_022198.1"/>
</dbReference>
<evidence type="ECO:0000313" key="7">
    <source>
        <dbReference type="Proteomes" id="UP000016943"/>
    </source>
</evidence>
<evidence type="ECO:0000256" key="2">
    <source>
        <dbReference type="ARBA" id="ARBA00023125"/>
    </source>
</evidence>
<gene>
    <name evidence="6" type="ORF">CARG_06290</name>
</gene>
<dbReference type="GeneID" id="78250029"/>
<keyword evidence="2 4" id="KW-0238">DNA-binding</keyword>
<evidence type="ECO:0000256" key="4">
    <source>
        <dbReference type="PROSITE-ProRule" id="PRU00335"/>
    </source>
</evidence>
<sequence>MPSARTLSRHRIIDAALDILDSYGLADLTMRRLGKSLSVGPGALYWHFESKQALIAALAERIVAPVCAHTDTPVEQPLNREARCLAVDNAASSLRSALLEHRDGAEIVSAALTHEPLATMLRATLRSATGDDVAANTLLYFVLGATAHEQSALALAQAVAPDATESQVHSVHDAATEQFNQGVELIKVGIVATQAQ</sequence>
<dbReference type="PANTHER" id="PTHR30055:SF151">
    <property type="entry name" value="TRANSCRIPTIONAL REGULATORY PROTEIN"/>
    <property type="match status" value="1"/>
</dbReference>
<keyword evidence="1" id="KW-0805">Transcription regulation</keyword>
<dbReference type="PROSITE" id="PS01081">
    <property type="entry name" value="HTH_TETR_1"/>
    <property type="match status" value="1"/>
</dbReference>
<dbReference type="HOGENOM" id="CLU_069543_2_2_11"/>
<feature type="DNA-binding region" description="H-T-H motif" evidence="4">
    <location>
        <begin position="29"/>
        <end position="48"/>
    </location>
</feature>
<reference evidence="6 7" key="1">
    <citation type="journal article" date="2013" name="Genome Announc.">
        <title>Whole-Genome Sequence of the Clinical Strain Corynebacterium argentoratense DSM 44202, Isolated from a Human Throat Specimen.</title>
        <authorList>
            <person name="Bomholt C."/>
            <person name="Glaub A."/>
            <person name="Gravermann K."/>
            <person name="Albersmeier A."/>
            <person name="Brinkrolf K."/>
            <person name="Ruckert C."/>
            <person name="Tauch A."/>
        </authorList>
    </citation>
    <scope>NUCLEOTIDE SEQUENCE [LARGE SCALE GENOMIC DNA]</scope>
    <source>
        <strain evidence="6">DSM 44202</strain>
    </source>
</reference>
<dbReference type="STRING" id="1348662.CARG_06290"/>
<dbReference type="Proteomes" id="UP000016943">
    <property type="component" value="Chromosome"/>
</dbReference>
<dbReference type="AlphaFoldDB" id="U3GZL6"/>
<dbReference type="PATRIC" id="fig|1348662.3.peg.1232"/>
<protein>
    <recommendedName>
        <fullName evidence="5">HTH tetR-type domain-containing protein</fullName>
    </recommendedName>
</protein>
<dbReference type="Gene3D" id="1.10.357.10">
    <property type="entry name" value="Tetracycline Repressor, domain 2"/>
    <property type="match status" value="1"/>
</dbReference>
<dbReference type="GO" id="GO:0000976">
    <property type="term" value="F:transcription cis-regulatory region binding"/>
    <property type="evidence" value="ECO:0007669"/>
    <property type="project" value="TreeGrafter"/>
</dbReference>
<dbReference type="InterPro" id="IPR009057">
    <property type="entry name" value="Homeodomain-like_sf"/>
</dbReference>
<dbReference type="Pfam" id="PF00440">
    <property type="entry name" value="TetR_N"/>
    <property type="match status" value="1"/>
</dbReference>
<dbReference type="PROSITE" id="PS50977">
    <property type="entry name" value="HTH_TETR_2"/>
    <property type="match status" value="1"/>
</dbReference>
<keyword evidence="7" id="KW-1185">Reference proteome</keyword>